<evidence type="ECO:0000256" key="8">
    <source>
        <dbReference type="ARBA" id="ARBA00023170"/>
    </source>
</evidence>
<dbReference type="PRINTS" id="PR01176">
    <property type="entry name" value="GABABRECEPTR"/>
</dbReference>
<evidence type="ECO:0000256" key="2">
    <source>
        <dbReference type="ARBA" id="ARBA00022475"/>
    </source>
</evidence>
<dbReference type="PROSITE" id="PS50259">
    <property type="entry name" value="G_PROTEIN_RECEP_F3_4"/>
    <property type="match status" value="1"/>
</dbReference>
<dbReference type="InterPro" id="IPR017978">
    <property type="entry name" value="GPCR_3_C"/>
</dbReference>
<evidence type="ECO:0000256" key="9">
    <source>
        <dbReference type="ARBA" id="ARBA00023180"/>
    </source>
</evidence>
<dbReference type="FunFam" id="3.40.50.2300:FF:000379">
    <property type="entry name" value="Gamma-aminobutyric acid B receptor"/>
    <property type="match status" value="1"/>
</dbReference>
<evidence type="ECO:0000259" key="15">
    <source>
        <dbReference type="PROSITE" id="PS50259"/>
    </source>
</evidence>
<dbReference type="InterPro" id="IPR001828">
    <property type="entry name" value="ANF_lig-bd_rcpt"/>
</dbReference>
<dbReference type="CDD" id="cd06366">
    <property type="entry name" value="PBP1_GABAb_receptor"/>
    <property type="match status" value="1"/>
</dbReference>
<evidence type="ECO:0000256" key="4">
    <source>
        <dbReference type="ARBA" id="ARBA00022729"/>
    </source>
</evidence>
<feature type="signal peptide" evidence="14">
    <location>
        <begin position="1"/>
        <end position="21"/>
    </location>
</feature>
<feature type="transmembrane region" description="Helical" evidence="13">
    <location>
        <begin position="619"/>
        <end position="640"/>
    </location>
</feature>
<dbReference type="GO" id="GO:0038039">
    <property type="term" value="C:G protein-coupled receptor heterodimeric complex"/>
    <property type="evidence" value="ECO:0007669"/>
    <property type="project" value="TreeGrafter"/>
</dbReference>
<keyword evidence="2" id="KW-1003">Cell membrane</keyword>
<dbReference type="PANTHER" id="PTHR10519:SF20">
    <property type="entry name" value="G-PROTEIN COUPLED RECEPTOR 156-RELATED"/>
    <property type="match status" value="1"/>
</dbReference>
<name>A0AAD9R4N5_ACRCE</name>
<evidence type="ECO:0000256" key="6">
    <source>
        <dbReference type="ARBA" id="ARBA00023040"/>
    </source>
</evidence>
<keyword evidence="3 13" id="KW-0812">Transmembrane</keyword>
<feature type="transmembrane region" description="Helical" evidence="13">
    <location>
        <begin position="660"/>
        <end position="678"/>
    </location>
</feature>
<feature type="chain" id="PRO_5042245739" description="Gamma-aminobutyric acid type B receptor subunit 2" evidence="14">
    <location>
        <begin position="22"/>
        <end position="754"/>
    </location>
</feature>
<evidence type="ECO:0000256" key="14">
    <source>
        <dbReference type="SAM" id="SignalP"/>
    </source>
</evidence>
<feature type="transmembrane region" description="Helical" evidence="13">
    <location>
        <begin position="562"/>
        <end position="583"/>
    </location>
</feature>
<sequence length="754" mass="84933">MEGKGYFNFVLILIFYRSCQSKETLYIGGLFGLDTARGGWSSAGIIPAVQMAIDDINNSSECLKDYHLELLIKDSQCSVGEAVRRSLEYISYGKPKIMFFGPGCSKASIPVAEAIHYWNIVQMGFSGSSPLLSSKSLYPLYFRTNPSETFANLGRIAILRRFNWKRVAILQQNNDVFTGISNSLVELLEAANFSVIAYESFKDHPRFAIENLENKDARIIFAFFYPDQYYVTFCEAYKQGMYGPKYVWVLISGRNQANWWKQQSHLGDCTPEQVRKGLSNNIGTGELKLSPLPGPTICGRTPQELYNSYQLRLKESGYSENTFASYGYDAAWACALTLNASIEVLRQQNLTLSDFTYSQANMSKIFVEIMKGISFRGMTGQVKFDSKHDRISKLEVRQIQGDTERRVGFYDMETGSYEDNGDGDYLWDGGKVPVDGLYIVRKSDDVHPILFWFAFTTSTLGVIMAVVFLIFNIYHQNVRYIKMSSPNLNNLIILGCILVYVSGVLFGLDKGVYCTGCQVEIWFLAIGFSLGFGAMFSKTWRVHVIFLKCNNNKRVIIRDHQLFGMVAVLLLIDFIILITWQLVDPLTTTDYNLTLEISPDYDTAIQRFTTTCTSKHISIWQAIMFGYKGLLLLFGAYLAWETRKVHIAALNDSKMIGLSVYNVIIPCALVIPIVGLVHDRPTTQFALTSFLTIFCTTFTLCFVFVPKMLFLRKEDGNCIPTVSGSIGVLVTPTNLNSPRKPEESVKNAGEGTES</sequence>
<dbReference type="Pfam" id="PF00003">
    <property type="entry name" value="7tm_3"/>
    <property type="match status" value="1"/>
</dbReference>
<evidence type="ECO:0000256" key="13">
    <source>
        <dbReference type="SAM" id="Phobius"/>
    </source>
</evidence>
<comment type="caution">
    <text evidence="16">The sequence shown here is derived from an EMBL/GenBank/DDBJ whole genome shotgun (WGS) entry which is preliminary data.</text>
</comment>
<feature type="transmembrane region" description="Helical" evidence="13">
    <location>
        <begin position="449"/>
        <end position="471"/>
    </location>
</feature>
<keyword evidence="9" id="KW-0325">Glycoprotein</keyword>
<feature type="domain" description="G-protein coupled receptors family 3 profile" evidence="15">
    <location>
        <begin position="458"/>
        <end position="711"/>
    </location>
</feature>
<evidence type="ECO:0000313" key="16">
    <source>
        <dbReference type="EMBL" id="KAK2572997.1"/>
    </source>
</evidence>
<evidence type="ECO:0000256" key="7">
    <source>
        <dbReference type="ARBA" id="ARBA00023136"/>
    </source>
</evidence>
<dbReference type="CDD" id="cd15047">
    <property type="entry name" value="7tmC_GABA-B-like"/>
    <property type="match status" value="1"/>
</dbReference>
<keyword evidence="7 13" id="KW-0472">Membrane</keyword>
<feature type="transmembrane region" description="Helical" evidence="13">
    <location>
        <begin position="684"/>
        <end position="705"/>
    </location>
</feature>
<evidence type="ECO:0000256" key="3">
    <source>
        <dbReference type="ARBA" id="ARBA00022692"/>
    </source>
</evidence>
<evidence type="ECO:0000256" key="12">
    <source>
        <dbReference type="SAM" id="MobiDB-lite"/>
    </source>
</evidence>
<keyword evidence="6" id="KW-0297">G-protein coupled receptor</keyword>
<evidence type="ECO:0000313" key="17">
    <source>
        <dbReference type="Proteomes" id="UP001249851"/>
    </source>
</evidence>
<keyword evidence="10" id="KW-0807">Transducer</keyword>
<reference evidence="16" key="2">
    <citation type="journal article" date="2023" name="Science">
        <title>Genomic signatures of disease resistance in endangered staghorn corals.</title>
        <authorList>
            <person name="Vollmer S.V."/>
            <person name="Selwyn J.D."/>
            <person name="Despard B.A."/>
            <person name="Roesel C.L."/>
        </authorList>
    </citation>
    <scope>NUCLEOTIDE SEQUENCE</scope>
    <source>
        <strain evidence="16">K2</strain>
    </source>
</reference>
<protein>
    <recommendedName>
        <fullName evidence="11">Gamma-aminobutyric acid type B receptor subunit 2</fullName>
    </recommendedName>
</protein>
<dbReference type="Pfam" id="PF01094">
    <property type="entry name" value="ANF_receptor"/>
    <property type="match status" value="1"/>
</dbReference>
<dbReference type="PANTHER" id="PTHR10519">
    <property type="entry name" value="GABA-B RECEPTOR"/>
    <property type="match status" value="1"/>
</dbReference>
<dbReference type="Proteomes" id="UP001249851">
    <property type="component" value="Unassembled WGS sequence"/>
</dbReference>
<dbReference type="GO" id="GO:0007214">
    <property type="term" value="P:gamma-aminobutyric acid signaling pathway"/>
    <property type="evidence" value="ECO:0007669"/>
    <property type="project" value="TreeGrafter"/>
</dbReference>
<evidence type="ECO:0000256" key="5">
    <source>
        <dbReference type="ARBA" id="ARBA00022989"/>
    </source>
</evidence>
<evidence type="ECO:0000256" key="1">
    <source>
        <dbReference type="ARBA" id="ARBA00004651"/>
    </source>
</evidence>
<feature type="transmembrane region" description="Helical" evidence="13">
    <location>
        <begin position="521"/>
        <end position="541"/>
    </location>
</feature>
<feature type="region of interest" description="Disordered" evidence="12">
    <location>
        <begin position="734"/>
        <end position="754"/>
    </location>
</feature>
<keyword evidence="17" id="KW-1185">Reference proteome</keyword>
<dbReference type="FunFam" id="3.40.50.2300:FF:000063">
    <property type="entry name" value="Gamma-aminobutyric acid type B receptor subunit"/>
    <property type="match status" value="1"/>
</dbReference>
<keyword evidence="4 14" id="KW-0732">Signal</keyword>
<feature type="transmembrane region" description="Helical" evidence="13">
    <location>
        <begin position="491"/>
        <end position="509"/>
    </location>
</feature>
<gene>
    <name evidence="16" type="ORF">P5673_002019</name>
</gene>
<comment type="subcellular location">
    <subcellularLocation>
        <location evidence="1">Cell membrane</location>
        <topology evidence="1">Multi-pass membrane protein</topology>
    </subcellularLocation>
</comment>
<dbReference type="SUPFAM" id="SSF53822">
    <property type="entry name" value="Periplasmic binding protein-like I"/>
    <property type="match status" value="1"/>
</dbReference>
<keyword evidence="5 13" id="KW-1133">Transmembrane helix</keyword>
<dbReference type="InterPro" id="IPR002455">
    <property type="entry name" value="GPCR3_GABA-B"/>
</dbReference>
<proteinExistence type="predicted"/>
<dbReference type="InterPro" id="IPR028082">
    <property type="entry name" value="Peripla_BP_I"/>
</dbReference>
<dbReference type="PRINTS" id="PR01177">
    <property type="entry name" value="GABAB1RECPTR"/>
</dbReference>
<accession>A0AAD9R4N5</accession>
<dbReference type="AlphaFoldDB" id="A0AAD9R4N5"/>
<keyword evidence="8 16" id="KW-0675">Receptor</keyword>
<evidence type="ECO:0000256" key="11">
    <source>
        <dbReference type="ARBA" id="ARBA00073785"/>
    </source>
</evidence>
<dbReference type="Gene3D" id="3.40.50.2300">
    <property type="match status" value="2"/>
</dbReference>
<reference evidence="16" key="1">
    <citation type="journal article" date="2023" name="G3 (Bethesda)">
        <title>Whole genome assembly and annotation of the endangered Caribbean coral Acropora cervicornis.</title>
        <authorList>
            <person name="Selwyn J.D."/>
            <person name="Vollmer S.V."/>
        </authorList>
    </citation>
    <scope>NUCLEOTIDE SEQUENCE</scope>
    <source>
        <strain evidence="16">K2</strain>
    </source>
</reference>
<dbReference type="GO" id="GO:0004965">
    <property type="term" value="F:G protein-coupled GABA receptor activity"/>
    <property type="evidence" value="ECO:0007669"/>
    <property type="project" value="InterPro"/>
</dbReference>
<evidence type="ECO:0000256" key="10">
    <source>
        <dbReference type="ARBA" id="ARBA00023224"/>
    </source>
</evidence>
<organism evidence="16 17">
    <name type="scientific">Acropora cervicornis</name>
    <name type="common">Staghorn coral</name>
    <dbReference type="NCBI Taxonomy" id="6130"/>
    <lineage>
        <taxon>Eukaryota</taxon>
        <taxon>Metazoa</taxon>
        <taxon>Cnidaria</taxon>
        <taxon>Anthozoa</taxon>
        <taxon>Hexacorallia</taxon>
        <taxon>Scleractinia</taxon>
        <taxon>Astrocoeniina</taxon>
        <taxon>Acroporidae</taxon>
        <taxon>Acropora</taxon>
    </lineage>
</organism>
<dbReference type="EMBL" id="JARQWQ010000003">
    <property type="protein sequence ID" value="KAK2572997.1"/>
    <property type="molecule type" value="Genomic_DNA"/>
</dbReference>